<keyword evidence="9" id="KW-0137">Centromere</keyword>
<keyword evidence="3" id="KW-0158">Chromosome</keyword>
<dbReference type="Pfam" id="PF03980">
    <property type="entry name" value="Nnf1"/>
    <property type="match status" value="1"/>
</dbReference>
<dbReference type="GO" id="GO:0005634">
    <property type="term" value="C:nucleus"/>
    <property type="evidence" value="ECO:0007669"/>
    <property type="project" value="UniProtKB-SubCell"/>
</dbReference>
<evidence type="ECO:0000256" key="1">
    <source>
        <dbReference type="ARBA" id="ARBA00004123"/>
    </source>
</evidence>
<comment type="caution">
    <text evidence="10">The sequence shown here is derived from an EMBL/GenBank/DDBJ whole genome shotgun (WGS) entry which is preliminary data.</text>
</comment>
<evidence type="ECO:0000256" key="4">
    <source>
        <dbReference type="ARBA" id="ARBA00022618"/>
    </source>
</evidence>
<dbReference type="EMBL" id="JAXUIC010000012">
    <property type="protein sequence ID" value="KAK4557387.1"/>
    <property type="molecule type" value="Genomic_DNA"/>
</dbReference>
<keyword evidence="4" id="KW-0132">Cell division</keyword>
<accession>A0AAN7DXN5</accession>
<keyword evidence="5" id="KW-0498">Mitosis</keyword>
<dbReference type="PANTHER" id="PTHR15459">
    <property type="entry name" value="POLYAMINE-MODULATED FACTOR 1"/>
    <property type="match status" value="1"/>
</dbReference>
<protein>
    <submittedName>
        <fullName evidence="10">Uncharacterized protein</fullName>
    </submittedName>
</protein>
<keyword evidence="8" id="KW-0131">Cell cycle</keyword>
<name>A0AAN7DXN5_QUERU</name>
<evidence type="ECO:0000256" key="8">
    <source>
        <dbReference type="ARBA" id="ARBA00023306"/>
    </source>
</evidence>
<gene>
    <name evidence="10" type="ORF">RGQ29_007228</name>
</gene>
<evidence type="ECO:0000313" key="11">
    <source>
        <dbReference type="Proteomes" id="UP001324115"/>
    </source>
</evidence>
<evidence type="ECO:0000256" key="7">
    <source>
        <dbReference type="ARBA" id="ARBA00023242"/>
    </source>
</evidence>
<dbReference type="GO" id="GO:0007059">
    <property type="term" value="P:chromosome segregation"/>
    <property type="evidence" value="ECO:0007669"/>
    <property type="project" value="TreeGrafter"/>
</dbReference>
<evidence type="ECO:0000256" key="9">
    <source>
        <dbReference type="ARBA" id="ARBA00023328"/>
    </source>
</evidence>
<evidence type="ECO:0000256" key="3">
    <source>
        <dbReference type="ARBA" id="ARBA00022454"/>
    </source>
</evidence>
<dbReference type="Proteomes" id="UP001324115">
    <property type="component" value="Unassembled WGS sequence"/>
</dbReference>
<evidence type="ECO:0000256" key="5">
    <source>
        <dbReference type="ARBA" id="ARBA00022776"/>
    </source>
</evidence>
<evidence type="ECO:0000256" key="2">
    <source>
        <dbReference type="ARBA" id="ARBA00004629"/>
    </source>
</evidence>
<evidence type="ECO:0000313" key="10">
    <source>
        <dbReference type="EMBL" id="KAK4557387.1"/>
    </source>
</evidence>
<keyword evidence="11" id="KW-1185">Reference proteome</keyword>
<proteinExistence type="predicted"/>
<evidence type="ECO:0000256" key="6">
    <source>
        <dbReference type="ARBA" id="ARBA00022838"/>
    </source>
</evidence>
<reference evidence="10 11" key="1">
    <citation type="journal article" date="2023" name="G3 (Bethesda)">
        <title>A haplotype-resolved chromosome-scale genome for Quercus rubra L. provides insights into the genetics of adaptive traits for red oak species.</title>
        <authorList>
            <person name="Kapoor B."/>
            <person name="Jenkins J."/>
            <person name="Schmutz J."/>
            <person name="Zhebentyayeva T."/>
            <person name="Kuelheim C."/>
            <person name="Coggeshall M."/>
            <person name="Heim C."/>
            <person name="Lasky J.R."/>
            <person name="Leites L."/>
            <person name="Islam-Faridi N."/>
            <person name="Romero-Severson J."/>
            <person name="DeLeo V.L."/>
            <person name="Lucas S.M."/>
            <person name="Lazic D."/>
            <person name="Gailing O."/>
            <person name="Carlson J."/>
            <person name="Staton M."/>
        </authorList>
    </citation>
    <scope>NUCLEOTIDE SEQUENCE [LARGE SCALE GENOMIC DNA]</scope>
    <source>
        <strain evidence="10">Pseudo-F2</strain>
    </source>
</reference>
<organism evidence="10 11">
    <name type="scientific">Quercus rubra</name>
    <name type="common">Northern red oak</name>
    <name type="synonym">Quercus borealis</name>
    <dbReference type="NCBI Taxonomy" id="3512"/>
    <lineage>
        <taxon>Eukaryota</taxon>
        <taxon>Viridiplantae</taxon>
        <taxon>Streptophyta</taxon>
        <taxon>Embryophyta</taxon>
        <taxon>Tracheophyta</taxon>
        <taxon>Spermatophyta</taxon>
        <taxon>Magnoliopsida</taxon>
        <taxon>eudicotyledons</taxon>
        <taxon>Gunneridae</taxon>
        <taxon>Pentapetalae</taxon>
        <taxon>rosids</taxon>
        <taxon>fabids</taxon>
        <taxon>Fagales</taxon>
        <taxon>Fagaceae</taxon>
        <taxon>Quercus</taxon>
    </lineage>
</organism>
<comment type="subcellular location">
    <subcellularLocation>
        <location evidence="2">Chromosome</location>
        <location evidence="2">Centromere</location>
        <location evidence="2">Kinetochore</location>
    </subcellularLocation>
    <subcellularLocation>
        <location evidence="1">Nucleus</location>
    </subcellularLocation>
</comment>
<dbReference type="GO" id="GO:0000444">
    <property type="term" value="C:MIS12/MIND type complex"/>
    <property type="evidence" value="ECO:0007669"/>
    <property type="project" value="InterPro"/>
</dbReference>
<dbReference type="AlphaFoldDB" id="A0AAN7DXN5"/>
<dbReference type="PANTHER" id="PTHR15459:SF3">
    <property type="entry name" value="POLYAMINE-MODULATED FACTOR 1"/>
    <property type="match status" value="1"/>
</dbReference>
<sequence>MLLERNLFGNGSERESSVVVFSSFLSHSHTHTLLSKKEMEGSVESGECAPPPYDTQCAPSSTMGMGTRSWDMKKSFNLALRPLLTACSNEGFCSAFPNFSTEEQQHLHRLFLQVLTSLHESIEDEFDSLCLETQVGAALDTVEQVVEEQGLDPLFSDKTNVMDVAQNLSSAKRSEIQYLTGMLDMVEEQNRQIRAHVEIRRKEMEDAKRLADAVEKLRSRSLSYGTFGSNMVD</sequence>
<dbReference type="EMBL" id="JAXUIC010000012">
    <property type="protein sequence ID" value="KAK4557386.1"/>
    <property type="molecule type" value="Genomic_DNA"/>
</dbReference>
<keyword evidence="6" id="KW-0995">Kinetochore</keyword>
<dbReference type="GO" id="GO:0051301">
    <property type="term" value="P:cell division"/>
    <property type="evidence" value="ECO:0007669"/>
    <property type="project" value="UniProtKB-KW"/>
</dbReference>
<dbReference type="InterPro" id="IPR007128">
    <property type="entry name" value="PMF1/Nnf1"/>
</dbReference>
<keyword evidence="7" id="KW-0539">Nucleus</keyword>